<dbReference type="Pfam" id="PF00528">
    <property type="entry name" value="BPD_transp_1"/>
    <property type="match status" value="1"/>
</dbReference>
<evidence type="ECO:0000256" key="8">
    <source>
        <dbReference type="RuleBase" id="RU363032"/>
    </source>
</evidence>
<evidence type="ECO:0000256" key="7">
    <source>
        <dbReference type="ARBA" id="ARBA00023136"/>
    </source>
</evidence>
<keyword evidence="5 8" id="KW-0812">Transmembrane</keyword>
<organism evidence="10 11">
    <name type="scientific">Variovorax guangxiensis</name>
    <dbReference type="NCBI Taxonomy" id="1775474"/>
    <lineage>
        <taxon>Bacteria</taxon>
        <taxon>Pseudomonadati</taxon>
        <taxon>Pseudomonadota</taxon>
        <taxon>Betaproteobacteria</taxon>
        <taxon>Burkholderiales</taxon>
        <taxon>Comamonadaceae</taxon>
        <taxon>Variovorax</taxon>
    </lineage>
</organism>
<keyword evidence="2 8" id="KW-0813">Transport</keyword>
<comment type="similarity">
    <text evidence="8">Belongs to the binding-protein-dependent transport system permease family.</text>
</comment>
<dbReference type="EMBL" id="RCZI01000010">
    <property type="protein sequence ID" value="TPG23500.1"/>
    <property type="molecule type" value="Genomic_DNA"/>
</dbReference>
<evidence type="ECO:0000259" key="9">
    <source>
        <dbReference type="PROSITE" id="PS50928"/>
    </source>
</evidence>
<evidence type="ECO:0000256" key="3">
    <source>
        <dbReference type="ARBA" id="ARBA00022475"/>
    </source>
</evidence>
<evidence type="ECO:0000256" key="6">
    <source>
        <dbReference type="ARBA" id="ARBA00022989"/>
    </source>
</evidence>
<evidence type="ECO:0000256" key="1">
    <source>
        <dbReference type="ARBA" id="ARBA00004429"/>
    </source>
</evidence>
<dbReference type="OrthoDB" id="9815533at2"/>
<dbReference type="PROSITE" id="PS50928">
    <property type="entry name" value="ABC_TM1"/>
    <property type="match status" value="1"/>
</dbReference>
<feature type="transmembrane region" description="Helical" evidence="8">
    <location>
        <begin position="250"/>
        <end position="273"/>
    </location>
</feature>
<dbReference type="Gene3D" id="1.10.3720.10">
    <property type="entry name" value="MetI-like"/>
    <property type="match status" value="1"/>
</dbReference>
<evidence type="ECO:0000256" key="2">
    <source>
        <dbReference type="ARBA" id="ARBA00022448"/>
    </source>
</evidence>
<keyword evidence="4" id="KW-0997">Cell inner membrane</keyword>
<dbReference type="PANTHER" id="PTHR43357">
    <property type="entry name" value="INNER MEMBRANE ABC TRANSPORTER PERMEASE PROTEIN YDCV"/>
    <property type="match status" value="1"/>
</dbReference>
<dbReference type="SUPFAM" id="SSF161098">
    <property type="entry name" value="MetI-like"/>
    <property type="match status" value="1"/>
</dbReference>
<keyword evidence="7 8" id="KW-0472">Membrane</keyword>
<comment type="caution">
    <text evidence="10">The sequence shown here is derived from an EMBL/GenBank/DDBJ whole genome shotgun (WGS) entry which is preliminary data.</text>
</comment>
<protein>
    <submittedName>
        <fullName evidence="10">ABC transporter permease</fullName>
    </submittedName>
</protein>
<keyword evidence="3" id="KW-1003">Cell membrane</keyword>
<comment type="subcellular location">
    <subcellularLocation>
        <location evidence="1">Cell inner membrane</location>
        <topology evidence="1">Multi-pass membrane protein</topology>
    </subcellularLocation>
    <subcellularLocation>
        <location evidence="8">Cell membrane</location>
        <topology evidence="8">Multi-pass membrane protein</topology>
    </subcellularLocation>
</comment>
<dbReference type="GO" id="GO:0005886">
    <property type="term" value="C:plasma membrane"/>
    <property type="evidence" value="ECO:0007669"/>
    <property type="project" value="UniProtKB-SubCell"/>
</dbReference>
<feature type="transmembrane region" description="Helical" evidence="8">
    <location>
        <begin position="86"/>
        <end position="108"/>
    </location>
</feature>
<dbReference type="PANTHER" id="PTHR43357:SF4">
    <property type="entry name" value="INNER MEMBRANE ABC TRANSPORTER PERMEASE PROTEIN YDCV"/>
    <property type="match status" value="1"/>
</dbReference>
<dbReference type="InterPro" id="IPR000515">
    <property type="entry name" value="MetI-like"/>
</dbReference>
<reference evidence="10 11" key="1">
    <citation type="journal article" date="2019" name="Environ. Microbiol.">
        <title>Species interactions and distinct microbial communities in high Arctic permafrost affected cryosols are associated with the CH4 and CO2 gas fluxes.</title>
        <authorList>
            <person name="Altshuler I."/>
            <person name="Hamel J."/>
            <person name="Turney S."/>
            <person name="Magnuson E."/>
            <person name="Levesque R."/>
            <person name="Greer C."/>
            <person name="Whyte L.G."/>
        </authorList>
    </citation>
    <scope>NUCLEOTIDE SEQUENCE [LARGE SCALE GENOMIC DNA]</scope>
    <source>
        <strain evidence="10 11">S06.C</strain>
    </source>
</reference>
<name>A0A502DFN5_9BURK</name>
<dbReference type="InterPro" id="IPR035906">
    <property type="entry name" value="MetI-like_sf"/>
</dbReference>
<gene>
    <name evidence="10" type="ORF">EAH82_20790</name>
</gene>
<dbReference type="CDD" id="cd06261">
    <property type="entry name" value="TM_PBP2"/>
    <property type="match status" value="1"/>
</dbReference>
<feature type="transmembrane region" description="Helical" evidence="8">
    <location>
        <begin position="26"/>
        <end position="51"/>
    </location>
</feature>
<keyword evidence="6 8" id="KW-1133">Transmembrane helix</keyword>
<feature type="domain" description="ABC transmembrane type-1" evidence="9">
    <location>
        <begin position="82"/>
        <end position="269"/>
    </location>
</feature>
<sequence length="286" mass="31139">MRTHSRTSGLPPPASTSVALARLHRWLLVVTAVAVLLFLCLPVLIVIPMSFSDSSSLRFPPEGFSMRWYLQVFTDERWLLAMRTSLLLAALSSTLALVLGGFAAYGITRGRFAGRELLQSNFIAPLIIPSVVVAVGLYFALAKIGFLGSFAGLLLGHTLLGVPYVVLILGVAIRSFDIRIEQVAFTLGASWFTMFRRVLVPNLLPSTAAAWIFAFVTSFDEVVITTFIAGTYETVPKRMFNDLVLQVNPSITAIATLLIAVSVGLMALAATLIRRGRRRITPPLTS</sequence>
<feature type="transmembrane region" description="Helical" evidence="8">
    <location>
        <begin position="147"/>
        <end position="173"/>
    </location>
</feature>
<feature type="transmembrane region" description="Helical" evidence="8">
    <location>
        <begin position="203"/>
        <end position="230"/>
    </location>
</feature>
<dbReference type="Proteomes" id="UP000319212">
    <property type="component" value="Unassembled WGS sequence"/>
</dbReference>
<evidence type="ECO:0000313" key="10">
    <source>
        <dbReference type="EMBL" id="TPG23500.1"/>
    </source>
</evidence>
<feature type="transmembrane region" description="Helical" evidence="8">
    <location>
        <begin position="120"/>
        <end position="141"/>
    </location>
</feature>
<evidence type="ECO:0000256" key="5">
    <source>
        <dbReference type="ARBA" id="ARBA00022692"/>
    </source>
</evidence>
<dbReference type="GO" id="GO:0055085">
    <property type="term" value="P:transmembrane transport"/>
    <property type="evidence" value="ECO:0007669"/>
    <property type="project" value="InterPro"/>
</dbReference>
<dbReference type="AlphaFoldDB" id="A0A502DFN5"/>
<proteinExistence type="inferred from homology"/>
<evidence type="ECO:0000256" key="4">
    <source>
        <dbReference type="ARBA" id="ARBA00022519"/>
    </source>
</evidence>
<evidence type="ECO:0000313" key="11">
    <source>
        <dbReference type="Proteomes" id="UP000319212"/>
    </source>
</evidence>
<accession>A0A502DFN5</accession>